<evidence type="ECO:0000313" key="2">
    <source>
        <dbReference type="Proteomes" id="UP000799757"/>
    </source>
</evidence>
<organism evidence="1 2">
    <name type="scientific">Melanomma pulvis-pyrius CBS 109.77</name>
    <dbReference type="NCBI Taxonomy" id="1314802"/>
    <lineage>
        <taxon>Eukaryota</taxon>
        <taxon>Fungi</taxon>
        <taxon>Dikarya</taxon>
        <taxon>Ascomycota</taxon>
        <taxon>Pezizomycotina</taxon>
        <taxon>Dothideomycetes</taxon>
        <taxon>Pleosporomycetidae</taxon>
        <taxon>Pleosporales</taxon>
        <taxon>Melanommataceae</taxon>
        <taxon>Melanomma</taxon>
    </lineage>
</organism>
<proteinExistence type="predicted"/>
<reference evidence="1" key="1">
    <citation type="journal article" date="2020" name="Stud. Mycol.">
        <title>101 Dothideomycetes genomes: a test case for predicting lifestyles and emergence of pathogens.</title>
        <authorList>
            <person name="Haridas S."/>
            <person name="Albert R."/>
            <person name="Binder M."/>
            <person name="Bloem J."/>
            <person name="Labutti K."/>
            <person name="Salamov A."/>
            <person name="Andreopoulos B."/>
            <person name="Baker S."/>
            <person name="Barry K."/>
            <person name="Bills G."/>
            <person name="Bluhm B."/>
            <person name="Cannon C."/>
            <person name="Castanera R."/>
            <person name="Culley D."/>
            <person name="Daum C."/>
            <person name="Ezra D."/>
            <person name="Gonzalez J."/>
            <person name="Henrissat B."/>
            <person name="Kuo A."/>
            <person name="Liang C."/>
            <person name="Lipzen A."/>
            <person name="Lutzoni F."/>
            <person name="Magnuson J."/>
            <person name="Mondo S."/>
            <person name="Nolan M."/>
            <person name="Ohm R."/>
            <person name="Pangilinan J."/>
            <person name="Park H.-J."/>
            <person name="Ramirez L."/>
            <person name="Alfaro M."/>
            <person name="Sun H."/>
            <person name="Tritt A."/>
            <person name="Yoshinaga Y."/>
            <person name="Zwiers L.-H."/>
            <person name="Turgeon B."/>
            <person name="Goodwin S."/>
            <person name="Spatafora J."/>
            <person name="Crous P."/>
            <person name="Grigoriev I."/>
        </authorList>
    </citation>
    <scope>NUCLEOTIDE SEQUENCE</scope>
    <source>
        <strain evidence="1">CBS 109.77</strain>
    </source>
</reference>
<name>A0A6A6XDV8_9PLEO</name>
<dbReference type="EMBL" id="MU001889">
    <property type="protein sequence ID" value="KAF2794491.1"/>
    <property type="molecule type" value="Genomic_DNA"/>
</dbReference>
<sequence length="166" mass="18473">MKEERRWLRVKKWARAETTPNLPFTRVHHRSTHLSSHSSITAPSTPRRLITRFHLPTPAVSSVQDSGHSSLLDLKLEVHSRPNGKLEGQRRRPGRYYSAPISFLSGCIVCPSLVTGCDGAKAGEMERPKRKSIELITMDIVIGCREACDTSRAVRKVKGGSACNES</sequence>
<accession>A0A6A6XDV8</accession>
<keyword evidence="2" id="KW-1185">Reference proteome</keyword>
<gene>
    <name evidence="1" type="ORF">K505DRAFT_26162</name>
</gene>
<evidence type="ECO:0000313" key="1">
    <source>
        <dbReference type="EMBL" id="KAF2794491.1"/>
    </source>
</evidence>
<protein>
    <submittedName>
        <fullName evidence="1">Uncharacterized protein</fullName>
    </submittedName>
</protein>
<dbReference type="Proteomes" id="UP000799757">
    <property type="component" value="Unassembled WGS sequence"/>
</dbReference>
<dbReference type="AlphaFoldDB" id="A0A6A6XDV8"/>